<dbReference type="EMBL" id="JAEPRA010000010">
    <property type="protein sequence ID" value="KAG2179349.1"/>
    <property type="molecule type" value="Genomic_DNA"/>
</dbReference>
<feature type="compositionally biased region" description="Low complexity" evidence="1">
    <location>
        <begin position="9"/>
        <end position="29"/>
    </location>
</feature>
<proteinExistence type="predicted"/>
<evidence type="ECO:0000313" key="3">
    <source>
        <dbReference type="Proteomes" id="UP000612746"/>
    </source>
</evidence>
<organism evidence="2 3">
    <name type="scientific">Umbelopsis vinacea</name>
    <dbReference type="NCBI Taxonomy" id="44442"/>
    <lineage>
        <taxon>Eukaryota</taxon>
        <taxon>Fungi</taxon>
        <taxon>Fungi incertae sedis</taxon>
        <taxon>Mucoromycota</taxon>
        <taxon>Mucoromycotina</taxon>
        <taxon>Umbelopsidomycetes</taxon>
        <taxon>Umbelopsidales</taxon>
        <taxon>Umbelopsidaceae</taxon>
        <taxon>Umbelopsis</taxon>
    </lineage>
</organism>
<dbReference type="AlphaFoldDB" id="A0A8H7UHI9"/>
<accession>A0A8H7UHI9</accession>
<gene>
    <name evidence="2" type="ORF">INT44_006194</name>
</gene>
<sequence length="216" mass="23750">MPFFKHSSKSSASSTSGGSASSTKTASTKQSKKTAPHAVFPTYPMQHSPISRIKSLSLLPLCGILEGSSNLNLLVILFLPSPYTVARYKHLNSDISADCALPELNDIVNHANHANLPNLLTPKLDSMVRSFSVLKCYNAETILLKKSVYLSCKPKSLPNMREEETRALQLLKIVFMSATKLPSYVHSLQGLKPHQITSSSQTNAHQFTPLHEHLIQ</sequence>
<comment type="caution">
    <text evidence="2">The sequence shown here is derived from an EMBL/GenBank/DDBJ whole genome shotgun (WGS) entry which is preliminary data.</text>
</comment>
<evidence type="ECO:0000256" key="1">
    <source>
        <dbReference type="SAM" id="MobiDB-lite"/>
    </source>
</evidence>
<evidence type="ECO:0000313" key="2">
    <source>
        <dbReference type="EMBL" id="KAG2179349.1"/>
    </source>
</evidence>
<protein>
    <submittedName>
        <fullName evidence="2">Uncharacterized protein</fullName>
    </submittedName>
</protein>
<name>A0A8H7UHI9_9FUNG</name>
<reference evidence="2" key="1">
    <citation type="submission" date="2020-12" db="EMBL/GenBank/DDBJ databases">
        <title>Metabolic potential, ecology and presence of endohyphal bacteria is reflected in genomic diversity of Mucoromycotina.</title>
        <authorList>
            <person name="Muszewska A."/>
            <person name="Okrasinska A."/>
            <person name="Steczkiewicz K."/>
            <person name="Drgas O."/>
            <person name="Orlowska M."/>
            <person name="Perlinska-Lenart U."/>
            <person name="Aleksandrzak-Piekarczyk T."/>
            <person name="Szatraj K."/>
            <person name="Zielenkiewicz U."/>
            <person name="Pilsyk S."/>
            <person name="Malc E."/>
            <person name="Mieczkowski P."/>
            <person name="Kruszewska J.S."/>
            <person name="Biernat P."/>
            <person name="Pawlowska J."/>
        </authorList>
    </citation>
    <scope>NUCLEOTIDE SEQUENCE</scope>
    <source>
        <strain evidence="2">WA0000051536</strain>
    </source>
</reference>
<feature type="region of interest" description="Disordered" evidence="1">
    <location>
        <begin position="1"/>
        <end position="39"/>
    </location>
</feature>
<keyword evidence="3" id="KW-1185">Reference proteome</keyword>
<dbReference type="Proteomes" id="UP000612746">
    <property type="component" value="Unassembled WGS sequence"/>
</dbReference>